<dbReference type="AlphaFoldDB" id="A0A067TNZ5"/>
<feature type="compositionally biased region" description="Polar residues" evidence="1">
    <location>
        <begin position="693"/>
        <end position="704"/>
    </location>
</feature>
<feature type="region of interest" description="Disordered" evidence="1">
    <location>
        <begin position="594"/>
        <end position="617"/>
    </location>
</feature>
<keyword evidence="2" id="KW-1133">Transmembrane helix</keyword>
<dbReference type="HOGENOM" id="CLU_008677_0_0_1"/>
<feature type="transmembrane region" description="Helical" evidence="2">
    <location>
        <begin position="6"/>
        <end position="27"/>
    </location>
</feature>
<evidence type="ECO:0000256" key="2">
    <source>
        <dbReference type="SAM" id="Phobius"/>
    </source>
</evidence>
<feature type="compositionally biased region" description="Basic and acidic residues" evidence="1">
    <location>
        <begin position="987"/>
        <end position="1001"/>
    </location>
</feature>
<keyword evidence="2" id="KW-0472">Membrane</keyword>
<feature type="transmembrane region" description="Helical" evidence="2">
    <location>
        <begin position="134"/>
        <end position="155"/>
    </location>
</feature>
<feature type="compositionally biased region" description="Basic residues" evidence="1">
    <location>
        <begin position="677"/>
        <end position="686"/>
    </location>
</feature>
<organism evidence="3 4">
    <name type="scientific">Galerina marginata (strain CBS 339.88)</name>
    <dbReference type="NCBI Taxonomy" id="685588"/>
    <lineage>
        <taxon>Eukaryota</taxon>
        <taxon>Fungi</taxon>
        <taxon>Dikarya</taxon>
        <taxon>Basidiomycota</taxon>
        <taxon>Agaricomycotina</taxon>
        <taxon>Agaricomycetes</taxon>
        <taxon>Agaricomycetidae</taxon>
        <taxon>Agaricales</taxon>
        <taxon>Agaricineae</taxon>
        <taxon>Strophariaceae</taxon>
        <taxon>Galerina</taxon>
    </lineage>
</organism>
<dbReference type="OrthoDB" id="2529242at2759"/>
<sequence>MIPLVPALILAFVSFIASAFVVLRIVIPILPPHPLSKRVSPAEFGLPTFRSLSPADKSHLWLACLDLLALVLFIWQFVNESTIGPSGVALATDPASAIRLWIAVTIRQTCLLIVASVTLLHVRMAQSVSFGARHWMLWAPTALLVITSTTIAGLLSGTGVHSLFYGLTAYTTAIAVLSSIAFGSLIRTLFVIKKNLSSLNEVDEPWPPVREMEEKPRPSFATEEIDAIRDGASWITSNASSRRGSISTWSFSTHQTVTTSQHGHGRPQKATHPSVPAKSSFWFGSTTANDVQVPPVPPLPSPYGPISPTLADSDPFRRDLPPLPNHPRTRLGSQSSWLTSSNGSHTTVTSWSYPTTYHDGTVGNDSVQDLHTAYSPATRPTTPALADAQVLGGYGFAPGGIEAEKGMAALAAPPGTTIEVSSVPAIGWSVMIWLPLGFSLPYFIVLSQNSVPSTALQVMFVLSITLSSPLLALNLLFGSPLPIPVGLFDDRDALPADPQRPHIHGSLPPHKWSHEYKRSTSCSVTVVEGRRSGDVWLSKGDAVDGKGKIGRAIGLLSATPKLSVLPPEENNDEFDMPPIPFQDDSLPVNVNGTPHSENSVQFGRLRKDSKASSHFSGGDESLAFASRIMIAQRHYSTLAQTVVVPGAAGGSATGGNRDSVGAATLVGVATGATTSKRASHSSHLRSRSVSSVNNGPETPTQERFNISPPPSFPLPPTPPNVRAARLAMLAHKKSFSSGHDFSFKPVDDINEIDAMTAGVLPLLVPGLTVGEDMKIKKGNYTPPGSYSKSKGKKVAKKLTEFGEDFSSPEVHSTPARRRQPRGRKESGHKRNHFSLPSLSLGKEMHSLAVWSAEIRNALETKVGQYTAVPGNVDIGRRNTVIGVESALNGMSHLQSVEEEEDSRSFKPLGRAMSTRSLGLLPDVPQSVSTARSSVASIGNIPPASAASTVTLFEEFEAGLESGPQAESTPHNSVSQKPTSRHPPPPMSDRRRSTIRYIKSENTENEPITYPMEETDPNPEMATSAISSFAQWSSRAVRPLMPKASKLQRSPSDAAAPKEGMRTLTLLQDRGNIVNSSTNAGPTTAEIRPLTLGKRQKSRVTANRDENVIPGEPTTRHKNLKSLTLVRSDTSKMRGVLRKTEVLPDVVVRPPSTSEHNAFTYNFQD</sequence>
<feature type="compositionally biased region" description="Pro residues" evidence="1">
    <location>
        <begin position="707"/>
        <end position="719"/>
    </location>
</feature>
<keyword evidence="2" id="KW-0812">Transmembrane</keyword>
<feature type="compositionally biased region" description="Basic residues" evidence="1">
    <location>
        <begin position="814"/>
        <end position="832"/>
    </location>
</feature>
<feature type="transmembrane region" description="Helical" evidence="2">
    <location>
        <begin position="98"/>
        <end position="122"/>
    </location>
</feature>
<name>A0A067TNZ5_GALM3</name>
<feature type="region of interest" description="Disordered" evidence="1">
    <location>
        <begin position="673"/>
        <end position="719"/>
    </location>
</feature>
<evidence type="ECO:0000256" key="1">
    <source>
        <dbReference type="SAM" id="MobiDB-lite"/>
    </source>
</evidence>
<feature type="transmembrane region" description="Helical" evidence="2">
    <location>
        <begin position="60"/>
        <end position="78"/>
    </location>
</feature>
<accession>A0A067TNZ5</accession>
<feature type="region of interest" description="Disordered" evidence="1">
    <location>
        <begin position="802"/>
        <end position="835"/>
    </location>
</feature>
<gene>
    <name evidence="3" type="ORF">GALMADRAFT_56685</name>
</gene>
<feature type="transmembrane region" description="Helical" evidence="2">
    <location>
        <begin position="456"/>
        <end position="477"/>
    </location>
</feature>
<feature type="transmembrane region" description="Helical" evidence="2">
    <location>
        <begin position="425"/>
        <end position="444"/>
    </location>
</feature>
<evidence type="ECO:0000313" key="4">
    <source>
        <dbReference type="Proteomes" id="UP000027222"/>
    </source>
</evidence>
<evidence type="ECO:0000313" key="3">
    <source>
        <dbReference type="EMBL" id="KDR84027.1"/>
    </source>
</evidence>
<dbReference type="Proteomes" id="UP000027222">
    <property type="component" value="Unassembled WGS sequence"/>
</dbReference>
<reference evidence="4" key="1">
    <citation type="journal article" date="2014" name="Proc. Natl. Acad. Sci. U.S.A.">
        <title>Extensive sampling of basidiomycete genomes demonstrates inadequacy of the white-rot/brown-rot paradigm for wood decay fungi.</title>
        <authorList>
            <person name="Riley R."/>
            <person name="Salamov A.A."/>
            <person name="Brown D.W."/>
            <person name="Nagy L.G."/>
            <person name="Floudas D."/>
            <person name="Held B.W."/>
            <person name="Levasseur A."/>
            <person name="Lombard V."/>
            <person name="Morin E."/>
            <person name="Otillar R."/>
            <person name="Lindquist E.A."/>
            <person name="Sun H."/>
            <person name="LaButti K.M."/>
            <person name="Schmutz J."/>
            <person name="Jabbour D."/>
            <person name="Luo H."/>
            <person name="Baker S.E."/>
            <person name="Pisabarro A.G."/>
            <person name="Walton J.D."/>
            <person name="Blanchette R.A."/>
            <person name="Henrissat B."/>
            <person name="Martin F."/>
            <person name="Cullen D."/>
            <person name="Hibbett D.S."/>
            <person name="Grigoriev I.V."/>
        </authorList>
    </citation>
    <scope>NUCLEOTIDE SEQUENCE [LARGE SCALE GENOMIC DNA]</scope>
    <source>
        <strain evidence="4">CBS 339.88</strain>
    </source>
</reference>
<feature type="compositionally biased region" description="Polar residues" evidence="1">
    <location>
        <begin position="964"/>
        <end position="977"/>
    </location>
</feature>
<feature type="region of interest" description="Disordered" evidence="1">
    <location>
        <begin position="959"/>
        <end position="1016"/>
    </location>
</feature>
<keyword evidence="4" id="KW-1185">Reference proteome</keyword>
<protein>
    <submittedName>
        <fullName evidence="3">Uncharacterized protein</fullName>
    </submittedName>
</protein>
<feature type="region of interest" description="Disordered" evidence="1">
    <location>
        <begin position="302"/>
        <end position="341"/>
    </location>
</feature>
<dbReference type="EMBL" id="KL142368">
    <property type="protein sequence ID" value="KDR84027.1"/>
    <property type="molecule type" value="Genomic_DNA"/>
</dbReference>
<feature type="region of interest" description="Disordered" evidence="1">
    <location>
        <begin position="254"/>
        <end position="276"/>
    </location>
</feature>
<feature type="transmembrane region" description="Helical" evidence="2">
    <location>
        <begin position="167"/>
        <end position="190"/>
    </location>
</feature>
<feature type="compositionally biased region" description="Polar residues" evidence="1">
    <location>
        <begin position="331"/>
        <end position="341"/>
    </location>
</feature>
<proteinExistence type="predicted"/>